<evidence type="ECO:0000313" key="1">
    <source>
        <dbReference type="EMBL" id="EPR38829.1"/>
    </source>
</evidence>
<dbReference type="AlphaFoldDB" id="S7UXA8"/>
<dbReference type="Proteomes" id="UP000014977">
    <property type="component" value="Unassembled WGS sequence"/>
</dbReference>
<protein>
    <submittedName>
        <fullName evidence="1">Uncharacterized protein</fullName>
    </submittedName>
</protein>
<keyword evidence="2" id="KW-1185">Reference proteome</keyword>
<gene>
    <name evidence="1" type="ORF">dsmv_0239</name>
</gene>
<evidence type="ECO:0000313" key="2">
    <source>
        <dbReference type="Proteomes" id="UP000014977"/>
    </source>
</evidence>
<dbReference type="RefSeq" id="WP_020876901.1">
    <property type="nucleotide sequence ID" value="NZ_ATHJ01000094.1"/>
</dbReference>
<proteinExistence type="predicted"/>
<comment type="caution">
    <text evidence="1">The sequence shown here is derived from an EMBL/GenBank/DDBJ whole genome shotgun (WGS) entry which is preliminary data.</text>
</comment>
<reference evidence="1 2" key="1">
    <citation type="journal article" date="2013" name="Genome Announc.">
        <title>Draft genome sequences for three mercury-methylating, sulfate-reducing bacteria.</title>
        <authorList>
            <person name="Brown S.D."/>
            <person name="Hurt R.A.Jr."/>
            <person name="Gilmour C.C."/>
            <person name="Elias D.A."/>
        </authorList>
    </citation>
    <scope>NUCLEOTIDE SEQUENCE [LARGE SCALE GENOMIC DNA]</scope>
    <source>
        <strain evidence="1 2">DSM 2059</strain>
    </source>
</reference>
<dbReference type="OrthoDB" id="5522254at2"/>
<sequence>MNDKTELLKTLYEVLGEEGCGMSCEDADIFQDEDGWKLNLEGFMEPWNLGKTLTEARQSIREYASMGFGLH</sequence>
<accession>S7UXA8</accession>
<name>S7UXA8_DESML</name>
<dbReference type="EMBL" id="ATHJ01000094">
    <property type="protein sequence ID" value="EPR38829.1"/>
    <property type="molecule type" value="Genomic_DNA"/>
</dbReference>
<organism evidence="1 2">
    <name type="scientific">Desulfococcus multivorans DSM 2059</name>
    <dbReference type="NCBI Taxonomy" id="1121405"/>
    <lineage>
        <taxon>Bacteria</taxon>
        <taxon>Pseudomonadati</taxon>
        <taxon>Thermodesulfobacteriota</taxon>
        <taxon>Desulfobacteria</taxon>
        <taxon>Desulfobacterales</taxon>
        <taxon>Desulfococcaceae</taxon>
        <taxon>Desulfococcus</taxon>
    </lineage>
</organism>